<dbReference type="Proteomes" id="UP000242329">
    <property type="component" value="Unassembled WGS sequence"/>
</dbReference>
<dbReference type="Pfam" id="PF07878">
    <property type="entry name" value="RHH_5"/>
    <property type="match status" value="1"/>
</dbReference>
<gene>
    <name evidence="2" type="ORF">SAMN02745221_01173</name>
</gene>
<name>A0A1M5NF90_9FIRM</name>
<organism evidence="2 3">
    <name type="scientific">Thermosyntropha lipolytica DSM 11003</name>
    <dbReference type="NCBI Taxonomy" id="1123382"/>
    <lineage>
        <taxon>Bacteria</taxon>
        <taxon>Bacillati</taxon>
        <taxon>Bacillota</taxon>
        <taxon>Clostridia</taxon>
        <taxon>Eubacteriales</taxon>
        <taxon>Syntrophomonadaceae</taxon>
        <taxon>Thermosyntropha</taxon>
    </lineage>
</organism>
<dbReference type="Gene3D" id="1.10.1220.10">
    <property type="entry name" value="Met repressor-like"/>
    <property type="match status" value="1"/>
</dbReference>
<dbReference type="OrthoDB" id="9903552at2"/>
<reference evidence="3" key="1">
    <citation type="submission" date="2016-11" db="EMBL/GenBank/DDBJ databases">
        <authorList>
            <person name="Varghese N."/>
            <person name="Submissions S."/>
        </authorList>
    </citation>
    <scope>NUCLEOTIDE SEQUENCE [LARGE SCALE GENOMIC DNA]</scope>
    <source>
        <strain evidence="3">DSM 11003</strain>
    </source>
</reference>
<evidence type="ECO:0000313" key="3">
    <source>
        <dbReference type="Proteomes" id="UP000242329"/>
    </source>
</evidence>
<dbReference type="GO" id="GO:0006355">
    <property type="term" value="P:regulation of DNA-templated transcription"/>
    <property type="evidence" value="ECO:0007669"/>
    <property type="project" value="InterPro"/>
</dbReference>
<accession>A0A1M5NF90</accession>
<evidence type="ECO:0000313" key="2">
    <source>
        <dbReference type="EMBL" id="SHG87633.1"/>
    </source>
</evidence>
<keyword evidence="3" id="KW-1185">Reference proteome</keyword>
<dbReference type="InterPro" id="IPR010985">
    <property type="entry name" value="Ribbon_hlx_hlx"/>
</dbReference>
<dbReference type="InterPro" id="IPR013321">
    <property type="entry name" value="Arc_rbn_hlx_hlx"/>
</dbReference>
<dbReference type="EMBL" id="FQWY01000016">
    <property type="protein sequence ID" value="SHG87633.1"/>
    <property type="molecule type" value="Genomic_DNA"/>
</dbReference>
<proteinExistence type="predicted"/>
<dbReference type="InterPro" id="IPR012869">
    <property type="entry name" value="RHH_5"/>
</dbReference>
<dbReference type="AlphaFoldDB" id="A0A1M5NF90"/>
<feature type="domain" description="CopG-like ribbon-helix-helix" evidence="1">
    <location>
        <begin position="4"/>
        <end position="41"/>
    </location>
</feature>
<sequence>MKYISVVVPEEIDRELRFACADQATTKSRLVRKLIEDYLEEWRKEFEKKGSLPLDEETKSE</sequence>
<protein>
    <recommendedName>
        <fullName evidence="1">CopG-like ribbon-helix-helix domain-containing protein</fullName>
    </recommendedName>
</protein>
<dbReference type="RefSeq" id="WP_073091480.1">
    <property type="nucleotide sequence ID" value="NZ_FQWY01000016.1"/>
</dbReference>
<dbReference type="SUPFAM" id="SSF47598">
    <property type="entry name" value="Ribbon-helix-helix"/>
    <property type="match status" value="1"/>
</dbReference>
<evidence type="ECO:0000259" key="1">
    <source>
        <dbReference type="Pfam" id="PF07878"/>
    </source>
</evidence>